<dbReference type="PROSITE" id="PS50088">
    <property type="entry name" value="ANK_REPEAT"/>
    <property type="match status" value="8"/>
</dbReference>
<dbReference type="PROSITE" id="PS50297">
    <property type="entry name" value="ANK_REP_REGION"/>
    <property type="match status" value="8"/>
</dbReference>
<dbReference type="InterPro" id="IPR036770">
    <property type="entry name" value="Ankyrin_rpt-contain_sf"/>
</dbReference>
<dbReference type="Pfam" id="PF24883">
    <property type="entry name" value="NPHP3_N"/>
    <property type="match status" value="1"/>
</dbReference>
<evidence type="ECO:0000256" key="1">
    <source>
        <dbReference type="ARBA" id="ARBA00022737"/>
    </source>
</evidence>
<feature type="region of interest" description="Disordered" evidence="3">
    <location>
        <begin position="1126"/>
        <end position="1155"/>
    </location>
</feature>
<feature type="repeat" description="ANK" evidence="2">
    <location>
        <begin position="899"/>
        <end position="931"/>
    </location>
</feature>
<proteinExistence type="predicted"/>
<comment type="caution">
    <text evidence="5">The sequence shown here is derived from an EMBL/GenBank/DDBJ whole genome shotgun (WGS) entry which is preliminary data.</text>
</comment>
<dbReference type="Pfam" id="PF00023">
    <property type="entry name" value="Ank"/>
    <property type="match status" value="1"/>
</dbReference>
<dbReference type="InterPro" id="IPR007111">
    <property type="entry name" value="NACHT_NTPase"/>
</dbReference>
<evidence type="ECO:0000256" key="3">
    <source>
        <dbReference type="SAM" id="MobiDB-lite"/>
    </source>
</evidence>
<dbReference type="Gene3D" id="3.40.50.300">
    <property type="entry name" value="P-loop containing nucleotide triphosphate hydrolases"/>
    <property type="match status" value="1"/>
</dbReference>
<dbReference type="InterPro" id="IPR035994">
    <property type="entry name" value="Nucleoside_phosphorylase_sf"/>
</dbReference>
<dbReference type="GeneID" id="41994003"/>
<accession>A0A366S0T3</accession>
<dbReference type="SUPFAM" id="SSF53167">
    <property type="entry name" value="Purine and uridine phosphorylases"/>
    <property type="match status" value="1"/>
</dbReference>
<dbReference type="EMBL" id="QKXC01000091">
    <property type="protein sequence ID" value="RBR22366.1"/>
    <property type="molecule type" value="Genomic_DNA"/>
</dbReference>
<evidence type="ECO:0000313" key="5">
    <source>
        <dbReference type="EMBL" id="RBR22366.1"/>
    </source>
</evidence>
<dbReference type="GO" id="GO:0009116">
    <property type="term" value="P:nucleoside metabolic process"/>
    <property type="evidence" value="ECO:0007669"/>
    <property type="project" value="InterPro"/>
</dbReference>
<dbReference type="Gene3D" id="1.25.40.20">
    <property type="entry name" value="Ankyrin repeat-containing domain"/>
    <property type="match status" value="1"/>
</dbReference>
<organism evidence="5 6">
    <name type="scientific">Fusarium coffeatum</name>
    <dbReference type="NCBI Taxonomy" id="231269"/>
    <lineage>
        <taxon>Eukaryota</taxon>
        <taxon>Fungi</taxon>
        <taxon>Dikarya</taxon>
        <taxon>Ascomycota</taxon>
        <taxon>Pezizomycotina</taxon>
        <taxon>Sordariomycetes</taxon>
        <taxon>Hypocreomycetidae</taxon>
        <taxon>Hypocreales</taxon>
        <taxon>Nectriaceae</taxon>
        <taxon>Fusarium</taxon>
        <taxon>Fusarium incarnatum-equiseti species complex</taxon>
    </lineage>
</organism>
<dbReference type="Gene3D" id="3.40.50.1580">
    <property type="entry name" value="Nucleoside phosphorylase domain"/>
    <property type="match status" value="1"/>
</dbReference>
<dbReference type="Pfam" id="PF12796">
    <property type="entry name" value="Ank_2"/>
    <property type="match status" value="3"/>
</dbReference>
<feature type="compositionally biased region" description="Basic and acidic residues" evidence="3">
    <location>
        <begin position="1130"/>
        <end position="1155"/>
    </location>
</feature>
<dbReference type="InterPro" id="IPR056884">
    <property type="entry name" value="NPHP3-like_N"/>
</dbReference>
<dbReference type="InterPro" id="IPR053137">
    <property type="entry name" value="NLR-like"/>
</dbReference>
<feature type="repeat" description="ANK" evidence="2">
    <location>
        <begin position="998"/>
        <end position="1030"/>
    </location>
</feature>
<feature type="repeat" description="ANK" evidence="2">
    <location>
        <begin position="965"/>
        <end position="997"/>
    </location>
</feature>
<evidence type="ECO:0000256" key="2">
    <source>
        <dbReference type="PROSITE-ProRule" id="PRU00023"/>
    </source>
</evidence>
<dbReference type="Proteomes" id="UP000253153">
    <property type="component" value="Unassembled WGS sequence"/>
</dbReference>
<feature type="repeat" description="ANK" evidence="2">
    <location>
        <begin position="1031"/>
        <end position="1063"/>
    </location>
</feature>
<sequence>MSDPQAYTVGWISALATEFVAAQQFLDERHNPPESVGHHDNNFYVLGRIGRHNVVMATLPEGEYGTTTAATVAKDMLRSFPNVRIGLMVGIGGGAPTAAHDIRLGDIVVSTRDGGYGGVFQYDFGKTIQDQTFYYEQHLNQSPQLLLTAVSGLKAQYMGDNHELDSKVRQVLERKPKLRSKFSQPPMSSDKLYRSDFVHRNSLQPCSEVCIDDPDHLAVRPERGEEDDNPAIHYGLIATANQLMKDALIRDKLAAEKGVLCFEMEAAGLMNHFPCLVVRGICDYADSHKNKKWQGYAAMIASAYAKELLKQIPPNKVEAENRILETIGSALSEIEKTTMATQVTVVQMGSQLLCDKVKSWLCPPDPSTNINYAKKLRHEGTGAWLLKKTFFQSWHSGSNRHIWLHGSAGCGKTVLSATILDYLAETHDGLILRFYFDFSDGRKQKLSGMLRSLAFQMYERGPVCRRHLDALFHHHRDGQDQPSTETLSEIIRKMLMEEKNVCVVLDALDESTTRDQLLRWIQDIASDLELHHVRLLYTSRPESDLHQSLPDCIGQENCISIDRQALNEDIRAYVVWQLTEGEGFKKRKLSQDLIELIENKVGKGSDGMFRWAACQMDSLAKCPTAKKMKEELECLPENLTKTYGRMLQSIPRNLRNSATRLLQFLVHSEQPLTLQEAKEVIATNIDVSPPFFDADDRVFEESLVLQYAPGLISIVEVGIQRDMIKKELHLAHFSVKEFLEAQADFGRPRAGNTITRTCLTYLKDITGSHDGINQNFPMARFAAKTWTRFGSLAEAFQDSFQAMLMFVEGEETFQRWCRLFQADRSWDKDPGPPRGSRLYYSCLAGLSNVARELINKGADVNAQGGNYGNALQAASANGHFKIVELLLEKGADIDVQSRRSGNALQAASANGHFKIVGLLLEEGADVNAQGGNYGNALQAASANGYSEIVGLLLEEGADVNAQGGFHRHALQAASTKGHSEIVKLLLEKGANSNAQGRYCSNALEEASARGYSEIVKLLLEKGADVNAQGRHYSSALQEASAKGYSKIVELLLEEGADVNAQGGFYRNALQAASIKGYFKIVKLLLENGANINAQGRHYSSALQAASARGHSEIVALLLEKGADVDAQGGLDRHNPQKRQQRDCESASREVKRLRA</sequence>
<dbReference type="OrthoDB" id="194358at2759"/>
<dbReference type="RefSeq" id="XP_031017285.1">
    <property type="nucleotide sequence ID" value="XM_031158707.1"/>
</dbReference>
<evidence type="ECO:0000259" key="4">
    <source>
        <dbReference type="PROSITE" id="PS50837"/>
    </source>
</evidence>
<dbReference type="SUPFAM" id="SSF52540">
    <property type="entry name" value="P-loop containing nucleoside triphosphate hydrolases"/>
    <property type="match status" value="1"/>
</dbReference>
<dbReference type="InterPro" id="IPR027417">
    <property type="entry name" value="P-loop_NTPase"/>
</dbReference>
<dbReference type="SMART" id="SM00248">
    <property type="entry name" value="ANK"/>
    <property type="match status" value="9"/>
</dbReference>
<dbReference type="GO" id="GO:0003824">
    <property type="term" value="F:catalytic activity"/>
    <property type="evidence" value="ECO:0007669"/>
    <property type="project" value="InterPro"/>
</dbReference>
<keyword evidence="2" id="KW-0040">ANK repeat</keyword>
<dbReference type="InterPro" id="IPR002110">
    <property type="entry name" value="Ankyrin_rpt"/>
</dbReference>
<protein>
    <recommendedName>
        <fullName evidence="4">NACHT domain-containing protein</fullName>
    </recommendedName>
</protein>
<dbReference type="PANTHER" id="PTHR46082">
    <property type="entry name" value="ATP/GTP-BINDING PROTEIN-RELATED"/>
    <property type="match status" value="1"/>
</dbReference>
<evidence type="ECO:0000313" key="6">
    <source>
        <dbReference type="Proteomes" id="UP000253153"/>
    </source>
</evidence>
<dbReference type="SUPFAM" id="SSF48403">
    <property type="entry name" value="Ankyrin repeat"/>
    <property type="match status" value="1"/>
</dbReference>
<feature type="domain" description="NACHT" evidence="4">
    <location>
        <begin position="400"/>
        <end position="549"/>
    </location>
</feature>
<dbReference type="AlphaFoldDB" id="A0A366S0T3"/>
<feature type="repeat" description="ANK" evidence="2">
    <location>
        <begin position="1064"/>
        <end position="1096"/>
    </location>
</feature>
<keyword evidence="6" id="KW-1185">Reference proteome</keyword>
<feature type="repeat" description="ANK" evidence="2">
    <location>
        <begin position="932"/>
        <end position="964"/>
    </location>
</feature>
<gene>
    <name evidence="5" type="ORF">FIESC28_04560</name>
</gene>
<dbReference type="PANTHER" id="PTHR46082:SF11">
    <property type="entry name" value="AAA+ ATPASE DOMAIN-CONTAINING PROTEIN-RELATED"/>
    <property type="match status" value="1"/>
</dbReference>
<dbReference type="PROSITE" id="PS50837">
    <property type="entry name" value="NACHT"/>
    <property type="match status" value="1"/>
</dbReference>
<feature type="repeat" description="ANK" evidence="2">
    <location>
        <begin position="866"/>
        <end position="898"/>
    </location>
</feature>
<reference evidence="5 6" key="1">
    <citation type="submission" date="2018-06" db="EMBL/GenBank/DDBJ databases">
        <title>Fusarium incarnatum-equiseti species complex species 28.</title>
        <authorList>
            <person name="Gardiner D.M."/>
        </authorList>
    </citation>
    <scope>NUCLEOTIDE SEQUENCE [LARGE SCALE GENOMIC DNA]</scope>
    <source>
        <strain evidence="5 6">FIESC_28</strain>
    </source>
</reference>
<name>A0A366S0T3_9HYPO</name>
<keyword evidence="1" id="KW-0677">Repeat</keyword>
<feature type="repeat" description="ANK" evidence="2">
    <location>
        <begin position="1097"/>
        <end position="1129"/>
    </location>
</feature>